<dbReference type="InterPro" id="IPR027417">
    <property type="entry name" value="P-loop_NTPase"/>
</dbReference>
<feature type="domain" description="FtsK" evidence="5">
    <location>
        <begin position="209"/>
        <end position="393"/>
    </location>
</feature>
<dbReference type="InterPro" id="IPR003593">
    <property type="entry name" value="AAA+_ATPase"/>
</dbReference>
<dbReference type="Proteomes" id="UP000292385">
    <property type="component" value="Unassembled WGS sequence"/>
</dbReference>
<evidence type="ECO:0000313" key="6">
    <source>
        <dbReference type="EMBL" id="TCC19425.1"/>
    </source>
</evidence>
<dbReference type="PANTHER" id="PTHR22683:SF41">
    <property type="entry name" value="DNA TRANSLOCASE FTSK"/>
    <property type="match status" value="1"/>
</dbReference>
<evidence type="ECO:0000313" key="7">
    <source>
        <dbReference type="Proteomes" id="UP000292385"/>
    </source>
</evidence>
<accession>A0ABY1ZXB5</accession>
<protein>
    <submittedName>
        <fullName evidence="6">Cell division protein FtsK</fullName>
    </submittedName>
</protein>
<evidence type="ECO:0000256" key="3">
    <source>
        <dbReference type="PROSITE-ProRule" id="PRU00289"/>
    </source>
</evidence>
<dbReference type="PANTHER" id="PTHR22683">
    <property type="entry name" value="SPORULATION PROTEIN RELATED"/>
    <property type="match status" value="1"/>
</dbReference>
<evidence type="ECO:0000256" key="1">
    <source>
        <dbReference type="ARBA" id="ARBA00022741"/>
    </source>
</evidence>
<organism evidence="6 7">
    <name type="scientific">Kribbella speibonae</name>
    <dbReference type="NCBI Taxonomy" id="1572660"/>
    <lineage>
        <taxon>Bacteria</taxon>
        <taxon>Bacillati</taxon>
        <taxon>Actinomycetota</taxon>
        <taxon>Actinomycetes</taxon>
        <taxon>Propionibacteriales</taxon>
        <taxon>Kribbellaceae</taxon>
        <taxon>Kribbella</taxon>
    </lineage>
</organism>
<dbReference type="Gene3D" id="3.40.50.300">
    <property type="entry name" value="P-loop containing nucleotide triphosphate hydrolases"/>
    <property type="match status" value="1"/>
</dbReference>
<dbReference type="EMBL" id="SJJY01000008">
    <property type="protein sequence ID" value="TCC19425.1"/>
    <property type="molecule type" value="Genomic_DNA"/>
</dbReference>
<dbReference type="SMART" id="SM00382">
    <property type="entry name" value="AAA"/>
    <property type="match status" value="1"/>
</dbReference>
<proteinExistence type="predicted"/>
<keyword evidence="1 3" id="KW-0547">Nucleotide-binding</keyword>
<evidence type="ECO:0000256" key="4">
    <source>
        <dbReference type="SAM" id="Phobius"/>
    </source>
</evidence>
<dbReference type="PROSITE" id="PS50901">
    <property type="entry name" value="FTSK"/>
    <property type="match status" value="1"/>
</dbReference>
<name>A0ABY1ZXB5_9ACTN</name>
<dbReference type="RefSeq" id="WP_131466483.1">
    <property type="nucleotide sequence ID" value="NZ_SJJY01000008.1"/>
</dbReference>
<evidence type="ECO:0000256" key="2">
    <source>
        <dbReference type="ARBA" id="ARBA00022840"/>
    </source>
</evidence>
<sequence length="481" mass="53335">MGKIKTGTKAAGDFPFGRMIASQLRHPGVMLPLLGAPALSVYGMTQGWTRPLIGAGVLVAVLAVWALGWRVSFRNHVVYRVKAWYRRWFRYAPRWWFWMGRLGLSVTDEMTGWILRPRILKVRSTGCIDSVLLDLPLGVLTDQVIQAIPGLRHAVKARRVAVRELEPGQVWVDFFTADPLRKTILPALHPARLNVRDLDGLVLGYCENGTPWRLKIVGRHVFVCGVSGAGKSSVLWSLLWALAPYIRAGLVVVHGIDPKGGMELDFGRELFDRYEADDYEAMAEMLEQDADYLDDRTKLLRGKARTFTASRETPFVLIVIDELMQLTVLLPGPEGRRLSARIEVALGRLLGKGRAPGFSVFATSLLVTKDVVTWRELFSTKIAMRLDNEAQVEMALGEGARDLGAECDRIPESLPGVAYVLQEGKREPVRVRAAYMTDDAIRDMAVTYGLRGAIEPTDRDGVTLMNPNTVGGEVVESGEAA</sequence>
<keyword evidence="4" id="KW-1133">Transmembrane helix</keyword>
<reference evidence="6 7" key="1">
    <citation type="submission" date="2019-02" db="EMBL/GenBank/DDBJ databases">
        <title>Kribbella capetownensis sp. nov. and Kribbella speibonae sp. nov., isolated from soil.</title>
        <authorList>
            <person name="Curtis S.M."/>
            <person name="Norton I."/>
            <person name="Everest G.J."/>
            <person name="Meyers P.R."/>
        </authorList>
    </citation>
    <scope>NUCLEOTIDE SEQUENCE [LARGE SCALE GENOMIC DNA]</scope>
    <source>
        <strain evidence="6 7">SK5</strain>
    </source>
</reference>
<keyword evidence="4" id="KW-0472">Membrane</keyword>
<evidence type="ECO:0000259" key="5">
    <source>
        <dbReference type="PROSITE" id="PS50901"/>
    </source>
</evidence>
<keyword evidence="4" id="KW-0812">Transmembrane</keyword>
<keyword evidence="7" id="KW-1185">Reference proteome</keyword>
<dbReference type="Pfam" id="PF01580">
    <property type="entry name" value="FtsK_SpoIIIE"/>
    <property type="match status" value="1"/>
</dbReference>
<dbReference type="SUPFAM" id="SSF52540">
    <property type="entry name" value="P-loop containing nucleoside triphosphate hydrolases"/>
    <property type="match status" value="1"/>
</dbReference>
<dbReference type="GO" id="GO:0051301">
    <property type="term" value="P:cell division"/>
    <property type="evidence" value="ECO:0007669"/>
    <property type="project" value="UniProtKB-KW"/>
</dbReference>
<keyword evidence="6" id="KW-0131">Cell cycle</keyword>
<dbReference type="InterPro" id="IPR002543">
    <property type="entry name" value="FtsK_dom"/>
</dbReference>
<gene>
    <name evidence="6" type="ORF">E0H58_31455</name>
</gene>
<dbReference type="InterPro" id="IPR050206">
    <property type="entry name" value="FtsK/SpoIIIE/SftA"/>
</dbReference>
<comment type="caution">
    <text evidence="6">The sequence shown here is derived from an EMBL/GenBank/DDBJ whole genome shotgun (WGS) entry which is preliminary data.</text>
</comment>
<feature type="binding site" evidence="3">
    <location>
        <begin position="225"/>
        <end position="232"/>
    </location>
    <ligand>
        <name>ATP</name>
        <dbReference type="ChEBI" id="CHEBI:30616"/>
    </ligand>
</feature>
<feature type="transmembrane region" description="Helical" evidence="4">
    <location>
        <begin position="51"/>
        <end position="73"/>
    </location>
</feature>
<keyword evidence="6" id="KW-0132">Cell division</keyword>
<keyword evidence="2 3" id="KW-0067">ATP-binding</keyword>